<accession>A0A383BM29</accession>
<proteinExistence type="predicted"/>
<sequence>MSKKIEKIAKLIGTLDNDDLNKIVEVVKHHRKTLALSTKMNLSVGMKVSWGAMGHGVVDKINRTRCVCTKDDGTRWTIPITMMRAA</sequence>
<dbReference type="EMBL" id="UINC01201576">
    <property type="protein sequence ID" value="SVE20972.1"/>
    <property type="molecule type" value="Genomic_DNA"/>
</dbReference>
<evidence type="ECO:0000313" key="1">
    <source>
        <dbReference type="EMBL" id="SVE20972.1"/>
    </source>
</evidence>
<protein>
    <submittedName>
        <fullName evidence="1">Uncharacterized protein</fullName>
    </submittedName>
</protein>
<dbReference type="AlphaFoldDB" id="A0A383BM29"/>
<reference evidence="1" key="1">
    <citation type="submission" date="2018-05" db="EMBL/GenBank/DDBJ databases">
        <authorList>
            <person name="Lanie J.A."/>
            <person name="Ng W.-L."/>
            <person name="Kazmierczak K.M."/>
            <person name="Andrzejewski T.M."/>
            <person name="Davidsen T.M."/>
            <person name="Wayne K.J."/>
            <person name="Tettelin H."/>
            <person name="Glass J.I."/>
            <person name="Rusch D."/>
            <person name="Podicherti R."/>
            <person name="Tsui H.-C.T."/>
            <person name="Winkler M.E."/>
        </authorList>
    </citation>
    <scope>NUCLEOTIDE SEQUENCE</scope>
</reference>
<organism evidence="1">
    <name type="scientific">marine metagenome</name>
    <dbReference type="NCBI Taxonomy" id="408172"/>
    <lineage>
        <taxon>unclassified sequences</taxon>
        <taxon>metagenomes</taxon>
        <taxon>ecological metagenomes</taxon>
    </lineage>
</organism>
<name>A0A383BM29_9ZZZZ</name>
<gene>
    <name evidence="1" type="ORF">METZ01_LOCUS473826</name>
</gene>